<dbReference type="Proteomes" id="UP001163603">
    <property type="component" value="Chromosome 14"/>
</dbReference>
<organism evidence="1 2">
    <name type="scientific">Pistacia integerrima</name>
    <dbReference type="NCBI Taxonomy" id="434235"/>
    <lineage>
        <taxon>Eukaryota</taxon>
        <taxon>Viridiplantae</taxon>
        <taxon>Streptophyta</taxon>
        <taxon>Embryophyta</taxon>
        <taxon>Tracheophyta</taxon>
        <taxon>Spermatophyta</taxon>
        <taxon>Magnoliopsida</taxon>
        <taxon>eudicotyledons</taxon>
        <taxon>Gunneridae</taxon>
        <taxon>Pentapetalae</taxon>
        <taxon>rosids</taxon>
        <taxon>malvids</taxon>
        <taxon>Sapindales</taxon>
        <taxon>Anacardiaceae</taxon>
        <taxon>Pistacia</taxon>
    </lineage>
</organism>
<protein>
    <submittedName>
        <fullName evidence="1">Uncharacterized protein</fullName>
    </submittedName>
</protein>
<dbReference type="EMBL" id="CM047749">
    <property type="protein sequence ID" value="KAJ0010038.1"/>
    <property type="molecule type" value="Genomic_DNA"/>
</dbReference>
<comment type="caution">
    <text evidence="1">The sequence shown here is derived from an EMBL/GenBank/DDBJ whole genome shotgun (WGS) entry which is preliminary data.</text>
</comment>
<name>A0ACC0X350_9ROSI</name>
<evidence type="ECO:0000313" key="1">
    <source>
        <dbReference type="EMBL" id="KAJ0010038.1"/>
    </source>
</evidence>
<accession>A0ACC0X350</accession>
<reference evidence="2" key="1">
    <citation type="journal article" date="2023" name="G3 (Bethesda)">
        <title>Genome assembly and association tests identify interacting loci associated with vigor, precocity, and sex in interspecific pistachio rootstocks.</title>
        <authorList>
            <person name="Palmer W."/>
            <person name="Jacygrad E."/>
            <person name="Sagayaradj S."/>
            <person name="Cavanaugh K."/>
            <person name="Han R."/>
            <person name="Bertier L."/>
            <person name="Beede B."/>
            <person name="Kafkas S."/>
            <person name="Golino D."/>
            <person name="Preece J."/>
            <person name="Michelmore R."/>
        </authorList>
    </citation>
    <scope>NUCLEOTIDE SEQUENCE [LARGE SCALE GENOMIC DNA]</scope>
</reference>
<sequence length="119" mass="14051">MGICKPNNEVPIPTQKKSYKTHEQKQEPEDNLCYGSDVERAIFPLCVKVYIGFSSWRNHKKSVRDDYEENGDCMVASFADIQREERKSAKIGKNEDRIEQEERKEKLRRQSKKHKLVHI</sequence>
<keyword evidence="2" id="KW-1185">Reference proteome</keyword>
<proteinExistence type="predicted"/>
<evidence type="ECO:0000313" key="2">
    <source>
        <dbReference type="Proteomes" id="UP001163603"/>
    </source>
</evidence>
<gene>
    <name evidence="1" type="ORF">Pint_33568</name>
</gene>